<feature type="domain" description="HTH cro/C1-type" evidence="2">
    <location>
        <begin position="10"/>
        <end position="64"/>
    </location>
</feature>
<dbReference type="InterPro" id="IPR010982">
    <property type="entry name" value="Lambda_DNA-bd_dom_sf"/>
</dbReference>
<dbReference type="EMBL" id="JACYTN010000026">
    <property type="protein sequence ID" value="MBD8500713.1"/>
    <property type="molecule type" value="Genomic_DNA"/>
</dbReference>
<proteinExistence type="predicted"/>
<evidence type="ECO:0000313" key="4">
    <source>
        <dbReference type="Proteomes" id="UP000634529"/>
    </source>
</evidence>
<evidence type="ECO:0000256" key="1">
    <source>
        <dbReference type="ARBA" id="ARBA00023125"/>
    </source>
</evidence>
<dbReference type="CDD" id="cd00093">
    <property type="entry name" value="HTH_XRE"/>
    <property type="match status" value="1"/>
</dbReference>
<dbReference type="PROSITE" id="PS50943">
    <property type="entry name" value="HTH_CROC1"/>
    <property type="match status" value="1"/>
</dbReference>
<dbReference type="PANTHER" id="PTHR46797:SF1">
    <property type="entry name" value="METHYLPHOSPHONATE SYNTHASE"/>
    <property type="match status" value="1"/>
</dbReference>
<evidence type="ECO:0000313" key="3">
    <source>
        <dbReference type="EMBL" id="MBD8500713.1"/>
    </source>
</evidence>
<organism evidence="3 4">
    <name type="scientific">Paenibacillus arenosi</name>
    <dbReference type="NCBI Taxonomy" id="2774142"/>
    <lineage>
        <taxon>Bacteria</taxon>
        <taxon>Bacillati</taxon>
        <taxon>Bacillota</taxon>
        <taxon>Bacilli</taxon>
        <taxon>Bacillales</taxon>
        <taxon>Paenibacillaceae</taxon>
        <taxon>Paenibacillus</taxon>
    </lineage>
</organism>
<dbReference type="Gene3D" id="1.10.260.40">
    <property type="entry name" value="lambda repressor-like DNA-binding domains"/>
    <property type="match status" value="1"/>
</dbReference>
<gene>
    <name evidence="3" type="ORF">IFO66_20720</name>
</gene>
<evidence type="ECO:0000259" key="2">
    <source>
        <dbReference type="PROSITE" id="PS50943"/>
    </source>
</evidence>
<keyword evidence="4" id="KW-1185">Reference proteome</keyword>
<accession>A0ABR9B2W4</accession>
<sequence>MEANRFSKRIRAFRKLRGMTQIELAEMTDVSITIIGEIERGNRSIDDRLLQRIAQALRVTVEELVGS</sequence>
<dbReference type="PANTHER" id="PTHR46797">
    <property type="entry name" value="HTH-TYPE TRANSCRIPTIONAL REGULATOR"/>
    <property type="match status" value="1"/>
</dbReference>
<dbReference type="RefSeq" id="WP_028595171.1">
    <property type="nucleotide sequence ID" value="NZ_JACYTN010000026.1"/>
</dbReference>
<comment type="caution">
    <text evidence="3">The sequence shown here is derived from an EMBL/GenBank/DDBJ whole genome shotgun (WGS) entry which is preliminary data.</text>
</comment>
<dbReference type="SUPFAM" id="SSF47413">
    <property type="entry name" value="lambda repressor-like DNA-binding domains"/>
    <property type="match status" value="1"/>
</dbReference>
<dbReference type="Proteomes" id="UP000634529">
    <property type="component" value="Unassembled WGS sequence"/>
</dbReference>
<keyword evidence="1" id="KW-0238">DNA-binding</keyword>
<dbReference type="SMART" id="SM00530">
    <property type="entry name" value="HTH_XRE"/>
    <property type="match status" value="1"/>
</dbReference>
<protein>
    <submittedName>
        <fullName evidence="3">Helix-turn-helix transcriptional regulator</fullName>
    </submittedName>
</protein>
<dbReference type="InterPro" id="IPR001387">
    <property type="entry name" value="Cro/C1-type_HTH"/>
</dbReference>
<name>A0ABR9B2W4_9BACL</name>
<dbReference type="Pfam" id="PF01381">
    <property type="entry name" value="HTH_3"/>
    <property type="match status" value="1"/>
</dbReference>
<dbReference type="InterPro" id="IPR050807">
    <property type="entry name" value="TransReg_Diox_bact_type"/>
</dbReference>
<reference evidence="3 4" key="1">
    <citation type="submission" date="2020-09" db="EMBL/GenBank/DDBJ databases">
        <title>Paenibacillus sp. CAU 1523 isolated from sand of Haeundae Beach.</title>
        <authorList>
            <person name="Kim W."/>
        </authorList>
    </citation>
    <scope>NUCLEOTIDE SEQUENCE [LARGE SCALE GENOMIC DNA]</scope>
    <source>
        <strain evidence="3 4">CAU 1523</strain>
    </source>
</reference>